<keyword evidence="2" id="KW-1185">Reference proteome</keyword>
<sequence>MFIDLDFTKLKLYCQYTKYGYYTVSHLQDKSVEFVDIGKIYLVEKTKKFNNLQQKFLLFKTKDIDKNVLFSMEIGMVGKYSVLTKQMIESDYIKICDINYLNLQFEGIHENIDFNQYLKIYLSYGCGIGIYN</sequence>
<dbReference type="EMBL" id="LXPE01000020">
    <property type="protein sequence ID" value="OBA26266.1"/>
    <property type="molecule type" value="Genomic_DNA"/>
</dbReference>
<evidence type="ECO:0000313" key="1">
    <source>
        <dbReference type="EMBL" id="OBA26266.1"/>
    </source>
</evidence>
<evidence type="ECO:0000313" key="2">
    <source>
        <dbReference type="Proteomes" id="UP000092321"/>
    </source>
</evidence>
<accession>A0A1B7TBZ7</accession>
<organism evidence="1 2">
    <name type="scientific">Hanseniaspora valbyensis NRRL Y-1626</name>
    <dbReference type="NCBI Taxonomy" id="766949"/>
    <lineage>
        <taxon>Eukaryota</taxon>
        <taxon>Fungi</taxon>
        <taxon>Dikarya</taxon>
        <taxon>Ascomycota</taxon>
        <taxon>Saccharomycotina</taxon>
        <taxon>Saccharomycetes</taxon>
        <taxon>Saccharomycodales</taxon>
        <taxon>Saccharomycodaceae</taxon>
        <taxon>Hanseniaspora</taxon>
    </lineage>
</organism>
<comment type="caution">
    <text evidence="1">The sequence shown here is derived from an EMBL/GenBank/DDBJ whole genome shotgun (WGS) entry which is preliminary data.</text>
</comment>
<reference evidence="2" key="1">
    <citation type="journal article" date="2016" name="Proc. Natl. Acad. Sci. U.S.A.">
        <title>Comparative genomics of biotechnologically important yeasts.</title>
        <authorList>
            <person name="Riley R."/>
            <person name="Haridas S."/>
            <person name="Wolfe K.H."/>
            <person name="Lopes M.R."/>
            <person name="Hittinger C.T."/>
            <person name="Goeker M."/>
            <person name="Salamov A.A."/>
            <person name="Wisecaver J.H."/>
            <person name="Long T.M."/>
            <person name="Calvey C.H."/>
            <person name="Aerts A.L."/>
            <person name="Barry K.W."/>
            <person name="Choi C."/>
            <person name="Clum A."/>
            <person name="Coughlan A.Y."/>
            <person name="Deshpande S."/>
            <person name="Douglass A.P."/>
            <person name="Hanson S.J."/>
            <person name="Klenk H.-P."/>
            <person name="LaButti K.M."/>
            <person name="Lapidus A."/>
            <person name="Lindquist E.A."/>
            <person name="Lipzen A.M."/>
            <person name="Meier-Kolthoff J.P."/>
            <person name="Ohm R.A."/>
            <person name="Otillar R.P."/>
            <person name="Pangilinan J.L."/>
            <person name="Peng Y."/>
            <person name="Rokas A."/>
            <person name="Rosa C.A."/>
            <person name="Scheuner C."/>
            <person name="Sibirny A.A."/>
            <person name="Slot J.C."/>
            <person name="Stielow J.B."/>
            <person name="Sun H."/>
            <person name="Kurtzman C.P."/>
            <person name="Blackwell M."/>
            <person name="Grigoriev I.V."/>
            <person name="Jeffries T.W."/>
        </authorList>
    </citation>
    <scope>NUCLEOTIDE SEQUENCE [LARGE SCALE GENOMIC DNA]</scope>
    <source>
        <strain evidence="2">NRRL Y-1626</strain>
    </source>
</reference>
<dbReference type="Proteomes" id="UP000092321">
    <property type="component" value="Unassembled WGS sequence"/>
</dbReference>
<proteinExistence type="predicted"/>
<name>A0A1B7TBZ7_9ASCO</name>
<gene>
    <name evidence="1" type="ORF">HANVADRAFT_53247</name>
</gene>
<protein>
    <submittedName>
        <fullName evidence="1">Uncharacterized protein</fullName>
    </submittedName>
</protein>
<dbReference type="AlphaFoldDB" id="A0A1B7TBZ7"/>